<dbReference type="InterPro" id="IPR050280">
    <property type="entry name" value="OMP_Chaperone_SurA"/>
</dbReference>
<dbReference type="Pfam" id="PF09312">
    <property type="entry name" value="SurA_N"/>
    <property type="match status" value="1"/>
</dbReference>
<evidence type="ECO:0000313" key="12">
    <source>
        <dbReference type="EMBL" id="KAA5608699.1"/>
    </source>
</evidence>
<proteinExistence type="predicted"/>
<dbReference type="Pfam" id="PF00639">
    <property type="entry name" value="Rotamase"/>
    <property type="match status" value="1"/>
</dbReference>
<feature type="chain" id="PRO_5024365784" description="Parvulin-like PPIase" evidence="10">
    <location>
        <begin position="33"/>
        <end position="434"/>
    </location>
</feature>
<evidence type="ECO:0000256" key="4">
    <source>
        <dbReference type="ARBA" id="ARBA00023110"/>
    </source>
</evidence>
<dbReference type="SUPFAM" id="SSF54534">
    <property type="entry name" value="FKBP-like"/>
    <property type="match status" value="2"/>
</dbReference>
<dbReference type="Gene3D" id="1.10.4030.10">
    <property type="entry name" value="Porin chaperone SurA, peptide-binding domain"/>
    <property type="match status" value="1"/>
</dbReference>
<keyword evidence="4 9" id="KW-0697">Rotamase</keyword>
<evidence type="ECO:0000256" key="3">
    <source>
        <dbReference type="ARBA" id="ARBA00022764"/>
    </source>
</evidence>
<evidence type="ECO:0000256" key="8">
    <source>
        <dbReference type="ARBA" id="ARBA00031484"/>
    </source>
</evidence>
<keyword evidence="13" id="KW-1185">Reference proteome</keyword>
<keyword evidence="5" id="KW-0143">Chaperone</keyword>
<evidence type="ECO:0000256" key="10">
    <source>
        <dbReference type="SAM" id="SignalP"/>
    </source>
</evidence>
<sequence>MTFRLPRPCRTPVLAAVLIASLAGPGAPAVRAQGPDASRIVAVVNGDVISRADVDNRRRLFALSTGMPGSPEVLERLVPQVRRMLVDERLRLQEVQRRHVVVQDKEIADAIREIEQRNNMPEGTLRRRLSADGVEFRTLIDQVRVQIGWSRVLRQELGQQAQVSDADVAERERMVQAQTGQEEFRLAEIFVPISDPDQADEARRFADTVIQQLRAGAPFPVVAAQFSQSQSALQGGDEGWVQGSQIDPEVLRILREMPPGAISNPVRVPGGLSIVTLRGKREVGRDMATMVTLRQVFLPFSSRLDPANPTQQQQQTLERAQRLGATAKSCEDMDAANKAAGAARPADPGELRVESVAVPPLRQLLGTLPPGKPSQPLVADDGVAVIMVCTREQRNLGIPTKQELTERIISERVELASRQLMRDLQRRAVIDLRS</sequence>
<keyword evidence="6 9" id="KW-0413">Isomerase</keyword>
<evidence type="ECO:0000256" key="2">
    <source>
        <dbReference type="ARBA" id="ARBA00022729"/>
    </source>
</evidence>
<accession>A0A5M6ILF4</accession>
<dbReference type="Gene3D" id="3.10.50.40">
    <property type="match status" value="1"/>
</dbReference>
<feature type="signal peptide" evidence="10">
    <location>
        <begin position="1"/>
        <end position="32"/>
    </location>
</feature>
<comment type="caution">
    <text evidence="12">The sequence shown here is derived from an EMBL/GenBank/DDBJ whole genome shotgun (WGS) entry which is preliminary data.</text>
</comment>
<evidence type="ECO:0000256" key="9">
    <source>
        <dbReference type="PROSITE-ProRule" id="PRU00278"/>
    </source>
</evidence>
<evidence type="ECO:0000313" key="13">
    <source>
        <dbReference type="Proteomes" id="UP000325255"/>
    </source>
</evidence>
<dbReference type="GO" id="GO:0003755">
    <property type="term" value="F:peptidyl-prolyl cis-trans isomerase activity"/>
    <property type="evidence" value="ECO:0007669"/>
    <property type="project" value="UniProtKB-KW"/>
</dbReference>
<keyword evidence="3" id="KW-0574">Periplasm</keyword>
<evidence type="ECO:0000256" key="7">
    <source>
        <dbReference type="ARBA" id="ARBA00030642"/>
    </source>
</evidence>
<dbReference type="PANTHER" id="PTHR47637">
    <property type="entry name" value="CHAPERONE SURA"/>
    <property type="match status" value="1"/>
</dbReference>
<reference evidence="12 13" key="1">
    <citation type="submission" date="2019-09" db="EMBL/GenBank/DDBJ databases">
        <title>Genome sequence of Rhodovastum atsumiense, a diverse member of the Acetobacteraceae family of non-sulfur purple photosynthetic bacteria.</title>
        <authorList>
            <person name="Meyer T."/>
            <person name="Kyndt J."/>
        </authorList>
    </citation>
    <scope>NUCLEOTIDE SEQUENCE [LARGE SCALE GENOMIC DNA]</scope>
    <source>
        <strain evidence="12 13">DSM 21279</strain>
    </source>
</reference>
<dbReference type="InterPro" id="IPR027304">
    <property type="entry name" value="Trigger_fact/SurA_dom_sf"/>
</dbReference>
<evidence type="ECO:0000259" key="11">
    <source>
        <dbReference type="PROSITE" id="PS50198"/>
    </source>
</evidence>
<dbReference type="EMBL" id="VWPK01000071">
    <property type="protein sequence ID" value="KAA5608699.1"/>
    <property type="molecule type" value="Genomic_DNA"/>
</dbReference>
<dbReference type="InterPro" id="IPR000297">
    <property type="entry name" value="PPIase_PpiC"/>
</dbReference>
<feature type="domain" description="PpiC" evidence="11">
    <location>
        <begin position="181"/>
        <end position="279"/>
    </location>
</feature>
<keyword evidence="2 10" id="KW-0732">Signal</keyword>
<dbReference type="OrthoDB" id="9791746at2"/>
<dbReference type="AlphaFoldDB" id="A0A5M6ILF4"/>
<dbReference type="RefSeq" id="WP_150045149.1">
    <property type="nucleotide sequence ID" value="NZ_OW485601.1"/>
</dbReference>
<evidence type="ECO:0000256" key="5">
    <source>
        <dbReference type="ARBA" id="ARBA00023186"/>
    </source>
</evidence>
<name>A0A5M6ILF4_9PROT</name>
<dbReference type="PROSITE" id="PS50198">
    <property type="entry name" value="PPIC_PPIASE_2"/>
    <property type="match status" value="1"/>
</dbReference>
<evidence type="ECO:0000256" key="6">
    <source>
        <dbReference type="ARBA" id="ARBA00023235"/>
    </source>
</evidence>
<dbReference type="SUPFAM" id="SSF109998">
    <property type="entry name" value="Triger factor/SurA peptide-binding domain-like"/>
    <property type="match status" value="1"/>
</dbReference>
<dbReference type="InterPro" id="IPR015391">
    <property type="entry name" value="SurA_N"/>
</dbReference>
<organism evidence="12 13">
    <name type="scientific">Rhodovastum atsumiense</name>
    <dbReference type="NCBI Taxonomy" id="504468"/>
    <lineage>
        <taxon>Bacteria</taxon>
        <taxon>Pseudomonadati</taxon>
        <taxon>Pseudomonadota</taxon>
        <taxon>Alphaproteobacteria</taxon>
        <taxon>Acetobacterales</taxon>
        <taxon>Acetobacteraceae</taxon>
        <taxon>Rhodovastum</taxon>
    </lineage>
</organism>
<gene>
    <name evidence="12" type="ORF">F1189_27835</name>
</gene>
<dbReference type="InterPro" id="IPR046357">
    <property type="entry name" value="PPIase_dom_sf"/>
</dbReference>
<evidence type="ECO:0000256" key="1">
    <source>
        <dbReference type="ARBA" id="ARBA00018370"/>
    </source>
</evidence>
<dbReference type="PANTHER" id="PTHR47637:SF1">
    <property type="entry name" value="CHAPERONE SURA"/>
    <property type="match status" value="1"/>
</dbReference>
<dbReference type="Proteomes" id="UP000325255">
    <property type="component" value="Unassembled WGS sequence"/>
</dbReference>
<protein>
    <recommendedName>
        <fullName evidence="1">Parvulin-like PPIase</fullName>
    </recommendedName>
    <alternativeName>
        <fullName evidence="7">Peptidyl-prolyl cis-trans isomerase plp</fullName>
    </alternativeName>
    <alternativeName>
        <fullName evidence="8">Rotamase plp</fullName>
    </alternativeName>
</protein>